<keyword evidence="3" id="KW-1185">Reference proteome</keyword>
<dbReference type="NCBIfam" id="TIGR00341">
    <property type="entry name" value="TIGR00341 family protein"/>
    <property type="match status" value="1"/>
</dbReference>
<reference evidence="3" key="1">
    <citation type="submission" date="2017-04" db="EMBL/GenBank/DDBJ databases">
        <authorList>
            <person name="Varghese N."/>
            <person name="Submissions S."/>
        </authorList>
    </citation>
    <scope>NUCLEOTIDE SEQUENCE [LARGE SCALE GENOMIC DNA]</scope>
    <source>
        <strain evidence="3">DSM 16512</strain>
    </source>
</reference>
<protein>
    <submittedName>
        <fullName evidence="2">TIGR00341 family protein</fullName>
    </submittedName>
</protein>
<dbReference type="EMBL" id="FWWZ01000001">
    <property type="protein sequence ID" value="SMC09717.1"/>
    <property type="molecule type" value="Genomic_DNA"/>
</dbReference>
<organism evidence="2 3">
    <name type="scientific">Nitratiruptor tergarcus DSM 16512</name>
    <dbReference type="NCBI Taxonomy" id="1069081"/>
    <lineage>
        <taxon>Bacteria</taxon>
        <taxon>Pseudomonadati</taxon>
        <taxon>Campylobacterota</taxon>
        <taxon>Epsilonproteobacteria</taxon>
        <taxon>Nautiliales</taxon>
        <taxon>Nitratiruptoraceae</taxon>
        <taxon>Nitratiruptor</taxon>
    </lineage>
</organism>
<dbReference type="STRING" id="1069081.SAMN05660197_1539"/>
<dbReference type="PANTHER" id="PTHR20992">
    <property type="entry name" value="AT15442P-RELATED"/>
    <property type="match status" value="1"/>
</dbReference>
<keyword evidence="1" id="KW-0472">Membrane</keyword>
<dbReference type="Proteomes" id="UP000192602">
    <property type="component" value="Unassembled WGS sequence"/>
</dbReference>
<feature type="transmembrane region" description="Helical" evidence="1">
    <location>
        <begin position="505"/>
        <end position="526"/>
    </location>
</feature>
<keyword evidence="1" id="KW-0812">Transmembrane</keyword>
<evidence type="ECO:0000313" key="2">
    <source>
        <dbReference type="EMBL" id="SMC09717.1"/>
    </source>
</evidence>
<sequence>MHCYLLYDKNIKHEIIKKYSLLIYEHLHKHPIKKEFHDKIVDFPPSSIIFLLAGDNEIKAWLHYAKAKNFTIYIIPYASNPLTQKYFNLPPSLEELFSLTTKQHYFTYCNEKLLFSSAVIGDKKWITNQNIFLSFLKNFYNIRLFKTNIELKSQKFITASLLIEAGDARYIKEKREAFLTDTQTGCKKVAAVLYAPTSIIEALKLRYFLVKKDQKFLPKGIGTLVTDSIKLNAEKELTLICDNEAPITSKNVILKIVPTNLQIVSGTKPCPKEEKETIRVDRLPRDEEFINFYTKRTLPFLPIAPEEAFADLFKKIKDNAKISIEYTVLLLISVLMATFGLFQNSSPTIIGAMILAPLMAPVISLAMGIIRFDETLVKNSFKTVFISTLLALLLALGFTNLFPIEHMTQQMAIRTNPTLLDLGVAILAGLAAAYGYANSKVGESLAGVAIAVALVPPLCVAGIGLGWENIDVFYKAFLLYLANIIGIVFAAGIMFYLLGYASKRYASAALAIKLMLLISIFFPLYVATQTVLKEERIYEQIKYLKFKDVTLQLDNIQYHKGGATLFISVLSNKELNIKAKETILHRIKKKFPHEKLIISFKQVL</sequence>
<gene>
    <name evidence="2" type="ORF">SAMN05660197_1539</name>
</gene>
<feature type="transmembrane region" description="Helical" evidence="1">
    <location>
        <begin position="477"/>
        <end position="498"/>
    </location>
</feature>
<evidence type="ECO:0000256" key="1">
    <source>
        <dbReference type="SAM" id="Phobius"/>
    </source>
</evidence>
<keyword evidence="1" id="KW-1133">Transmembrane helix</keyword>
<feature type="transmembrane region" description="Helical" evidence="1">
    <location>
        <begin position="384"/>
        <end position="404"/>
    </location>
</feature>
<feature type="transmembrane region" description="Helical" evidence="1">
    <location>
        <begin position="324"/>
        <end position="342"/>
    </location>
</feature>
<name>A0A1W1WTW0_9BACT</name>
<dbReference type="RefSeq" id="WP_084275934.1">
    <property type="nucleotide sequence ID" value="NZ_AP026671.1"/>
</dbReference>
<feature type="transmembrane region" description="Helical" evidence="1">
    <location>
        <begin position="348"/>
        <end position="372"/>
    </location>
</feature>
<proteinExistence type="predicted"/>
<dbReference type="PANTHER" id="PTHR20992:SF9">
    <property type="entry name" value="AT15442P-RELATED"/>
    <property type="match status" value="1"/>
</dbReference>
<evidence type="ECO:0000313" key="3">
    <source>
        <dbReference type="Proteomes" id="UP000192602"/>
    </source>
</evidence>
<dbReference type="AlphaFoldDB" id="A0A1W1WTW0"/>
<dbReference type="Pfam" id="PF04087">
    <property type="entry name" value="DUF389"/>
    <property type="match status" value="1"/>
</dbReference>
<feature type="transmembrane region" description="Helical" evidence="1">
    <location>
        <begin position="444"/>
        <end position="465"/>
    </location>
</feature>
<dbReference type="OrthoDB" id="9790659at2"/>
<feature type="transmembrane region" description="Helical" evidence="1">
    <location>
        <begin position="419"/>
        <end position="437"/>
    </location>
</feature>
<accession>A0A1W1WTW0</accession>
<dbReference type="InterPro" id="IPR005240">
    <property type="entry name" value="DUF389"/>
</dbReference>